<name>A0A7D6V9B7_9NOCA</name>
<evidence type="ECO:0000313" key="3">
    <source>
        <dbReference type="Proteomes" id="UP000515512"/>
    </source>
</evidence>
<dbReference type="SUPFAM" id="SSF55781">
    <property type="entry name" value="GAF domain-like"/>
    <property type="match status" value="1"/>
</dbReference>
<proteinExistence type="predicted"/>
<dbReference type="KEGG" id="nhu:H0264_37900"/>
<dbReference type="InterPro" id="IPR014757">
    <property type="entry name" value="Tscrpt_reg_IclR_C"/>
</dbReference>
<evidence type="ECO:0000259" key="1">
    <source>
        <dbReference type="PROSITE" id="PS51078"/>
    </source>
</evidence>
<dbReference type="Proteomes" id="UP000515512">
    <property type="component" value="Chromosome"/>
</dbReference>
<sequence length="94" mass="10433">MPQTRYSLVDRRRLGESLVRAHDLGRMHENEQSVLGMSTAAAVIRNGAGEVTALLAVACHSDRAVRRLDAAVARAAEQLEVELRRRESRIEVGR</sequence>
<dbReference type="AlphaFoldDB" id="A0A7D6V9B7"/>
<keyword evidence="3" id="KW-1185">Reference proteome</keyword>
<evidence type="ECO:0000313" key="2">
    <source>
        <dbReference type="EMBL" id="QLY30801.1"/>
    </source>
</evidence>
<feature type="domain" description="IclR-ED" evidence="1">
    <location>
        <begin position="1"/>
        <end position="85"/>
    </location>
</feature>
<accession>A0A7D6V9B7</accession>
<gene>
    <name evidence="2" type="ORF">H0264_37900</name>
</gene>
<reference evidence="2 3" key="1">
    <citation type="submission" date="2020-07" db="EMBL/GenBank/DDBJ databases">
        <authorList>
            <person name="Zhuang K."/>
            <person name="Ran Y."/>
        </authorList>
    </citation>
    <scope>NUCLEOTIDE SEQUENCE [LARGE SCALE GENOMIC DNA]</scope>
    <source>
        <strain evidence="2 3">WCH-YHL-001</strain>
    </source>
</reference>
<dbReference type="PROSITE" id="PS51078">
    <property type="entry name" value="ICLR_ED"/>
    <property type="match status" value="1"/>
</dbReference>
<organism evidence="2 3">
    <name type="scientific">Nocardia huaxiensis</name>
    <dbReference type="NCBI Taxonomy" id="2755382"/>
    <lineage>
        <taxon>Bacteria</taxon>
        <taxon>Bacillati</taxon>
        <taxon>Actinomycetota</taxon>
        <taxon>Actinomycetes</taxon>
        <taxon>Mycobacteriales</taxon>
        <taxon>Nocardiaceae</taxon>
        <taxon>Nocardia</taxon>
    </lineage>
</organism>
<dbReference type="RefSeq" id="WP_181581999.1">
    <property type="nucleotide sequence ID" value="NZ_CP059399.1"/>
</dbReference>
<protein>
    <recommendedName>
        <fullName evidence="1">IclR-ED domain-containing protein</fullName>
    </recommendedName>
</protein>
<dbReference type="EMBL" id="CP059399">
    <property type="protein sequence ID" value="QLY30801.1"/>
    <property type="molecule type" value="Genomic_DNA"/>
</dbReference>
<dbReference type="Gene3D" id="3.30.450.40">
    <property type="match status" value="1"/>
</dbReference>
<dbReference type="InterPro" id="IPR029016">
    <property type="entry name" value="GAF-like_dom_sf"/>
</dbReference>